<sequence length="35" mass="3632">MQEIAELPVEQGPLTPSEILPGLRAVTVRGACKAG</sequence>
<proteinExistence type="predicted"/>
<organism evidence="1 2">
    <name type="scientific">Methylobacterium isbiliense</name>
    <dbReference type="NCBI Taxonomy" id="315478"/>
    <lineage>
        <taxon>Bacteria</taxon>
        <taxon>Pseudomonadati</taxon>
        <taxon>Pseudomonadota</taxon>
        <taxon>Alphaproteobacteria</taxon>
        <taxon>Hyphomicrobiales</taxon>
        <taxon>Methylobacteriaceae</taxon>
        <taxon>Methylobacterium</taxon>
    </lineage>
</organism>
<reference evidence="1" key="2">
    <citation type="submission" date="2021-08" db="EMBL/GenBank/DDBJ databases">
        <authorList>
            <person name="Tani A."/>
            <person name="Ola A."/>
            <person name="Ogura Y."/>
            <person name="Katsura K."/>
            <person name="Hayashi T."/>
        </authorList>
    </citation>
    <scope>NUCLEOTIDE SEQUENCE</scope>
    <source>
        <strain evidence="1">DSM 17168</strain>
    </source>
</reference>
<accession>A0ABQ4S977</accession>
<evidence type="ECO:0000313" key="2">
    <source>
        <dbReference type="Proteomes" id="UP001055153"/>
    </source>
</evidence>
<protein>
    <submittedName>
        <fullName evidence="1">Uncharacterized protein</fullName>
    </submittedName>
</protein>
<reference evidence="1" key="1">
    <citation type="journal article" date="2021" name="Front. Microbiol.">
        <title>Comprehensive Comparative Genomics and Phenotyping of Methylobacterium Species.</title>
        <authorList>
            <person name="Alessa O."/>
            <person name="Ogura Y."/>
            <person name="Fujitani Y."/>
            <person name="Takami H."/>
            <person name="Hayashi T."/>
            <person name="Sahin N."/>
            <person name="Tani A."/>
        </authorList>
    </citation>
    <scope>NUCLEOTIDE SEQUENCE</scope>
    <source>
        <strain evidence="1">DSM 17168</strain>
    </source>
</reference>
<dbReference type="EMBL" id="BPQQ01000009">
    <property type="protein sequence ID" value="GJD98932.1"/>
    <property type="molecule type" value="Genomic_DNA"/>
</dbReference>
<evidence type="ECO:0000313" key="1">
    <source>
        <dbReference type="EMBL" id="GJD98932.1"/>
    </source>
</evidence>
<gene>
    <name evidence="1" type="ORF">GMJLKIPL_0845</name>
</gene>
<comment type="caution">
    <text evidence="1">The sequence shown here is derived from an EMBL/GenBank/DDBJ whole genome shotgun (WGS) entry which is preliminary data.</text>
</comment>
<name>A0ABQ4S977_9HYPH</name>
<keyword evidence="2" id="KW-1185">Reference proteome</keyword>
<dbReference type="Proteomes" id="UP001055153">
    <property type="component" value="Unassembled WGS sequence"/>
</dbReference>